<comment type="caution">
    <text evidence="3">The sequence shown here is derived from an EMBL/GenBank/DDBJ whole genome shotgun (WGS) entry which is preliminary data.</text>
</comment>
<keyword evidence="4" id="KW-1185">Reference proteome</keyword>
<evidence type="ECO:0000313" key="4">
    <source>
        <dbReference type="Proteomes" id="UP001058974"/>
    </source>
</evidence>
<dbReference type="InterPro" id="IPR056647">
    <property type="entry name" value="DUF7745"/>
</dbReference>
<accession>A0A9D5AD02</accession>
<dbReference type="Gramene" id="Psat05G0086100-T1">
    <property type="protein sequence ID" value="KAI5403448.1"/>
    <property type="gene ID" value="KIW84_050861"/>
</dbReference>
<evidence type="ECO:0000313" key="3">
    <source>
        <dbReference type="EMBL" id="KAI5403448.1"/>
    </source>
</evidence>
<dbReference type="Pfam" id="PF24924">
    <property type="entry name" value="DUF7745"/>
    <property type="match status" value="1"/>
</dbReference>
<dbReference type="EMBL" id="JAMSHJ010000005">
    <property type="protein sequence ID" value="KAI5403448.1"/>
    <property type="molecule type" value="Genomic_DNA"/>
</dbReference>
<name>A0A9D5AD02_PEA</name>
<gene>
    <name evidence="3" type="ORF">KIW84_050861</name>
</gene>
<evidence type="ECO:0000256" key="1">
    <source>
        <dbReference type="SAM" id="Coils"/>
    </source>
</evidence>
<keyword evidence="1" id="KW-0175">Coiled coil</keyword>
<dbReference type="PANTHER" id="PTHR48154">
    <property type="entry name" value="PROTEIN, PUTATIVE-RELATED"/>
    <property type="match status" value="1"/>
</dbReference>
<dbReference type="AlphaFoldDB" id="A0A9D5AD02"/>
<dbReference type="Proteomes" id="UP001058974">
    <property type="component" value="Chromosome 5"/>
</dbReference>
<reference evidence="3 4" key="1">
    <citation type="journal article" date="2022" name="Nat. Genet.">
        <title>Improved pea reference genome and pan-genome highlight genomic features and evolutionary characteristics.</title>
        <authorList>
            <person name="Yang T."/>
            <person name="Liu R."/>
            <person name="Luo Y."/>
            <person name="Hu S."/>
            <person name="Wang D."/>
            <person name="Wang C."/>
            <person name="Pandey M.K."/>
            <person name="Ge S."/>
            <person name="Xu Q."/>
            <person name="Li N."/>
            <person name="Li G."/>
            <person name="Huang Y."/>
            <person name="Saxena R.K."/>
            <person name="Ji Y."/>
            <person name="Li M."/>
            <person name="Yan X."/>
            <person name="He Y."/>
            <person name="Liu Y."/>
            <person name="Wang X."/>
            <person name="Xiang C."/>
            <person name="Varshney R.K."/>
            <person name="Ding H."/>
            <person name="Gao S."/>
            <person name="Zong X."/>
        </authorList>
    </citation>
    <scope>NUCLEOTIDE SEQUENCE [LARGE SCALE GENOMIC DNA]</scope>
    <source>
        <strain evidence="3 4">cv. Zhongwan 6</strain>
    </source>
</reference>
<protein>
    <recommendedName>
        <fullName evidence="2">DUF7745 domain-containing protein</fullName>
    </recommendedName>
</protein>
<evidence type="ECO:0000259" key="2">
    <source>
        <dbReference type="Pfam" id="PF24924"/>
    </source>
</evidence>
<organism evidence="3 4">
    <name type="scientific">Pisum sativum</name>
    <name type="common">Garden pea</name>
    <name type="synonym">Lathyrus oleraceus</name>
    <dbReference type="NCBI Taxonomy" id="3888"/>
    <lineage>
        <taxon>Eukaryota</taxon>
        <taxon>Viridiplantae</taxon>
        <taxon>Streptophyta</taxon>
        <taxon>Embryophyta</taxon>
        <taxon>Tracheophyta</taxon>
        <taxon>Spermatophyta</taxon>
        <taxon>Magnoliopsida</taxon>
        <taxon>eudicotyledons</taxon>
        <taxon>Gunneridae</taxon>
        <taxon>Pentapetalae</taxon>
        <taxon>rosids</taxon>
        <taxon>fabids</taxon>
        <taxon>Fabales</taxon>
        <taxon>Fabaceae</taxon>
        <taxon>Papilionoideae</taxon>
        <taxon>50 kb inversion clade</taxon>
        <taxon>NPAAA clade</taxon>
        <taxon>Hologalegina</taxon>
        <taxon>IRL clade</taxon>
        <taxon>Fabeae</taxon>
        <taxon>Lathyrus</taxon>
    </lineage>
</organism>
<dbReference type="PANTHER" id="PTHR48154:SF1">
    <property type="entry name" value="PROTEIN, PUTATIVE-RELATED"/>
    <property type="match status" value="1"/>
</dbReference>
<feature type="coiled-coil region" evidence="1">
    <location>
        <begin position="463"/>
        <end position="519"/>
    </location>
</feature>
<sequence length="573" mass="66432">MRTDLKADVAYSFLDPEISVLKGMIELITLDHVGMFRGTYGCILKMVFRLTNDNRDTIHTFLQFYDPGLRCFVFPDYLLGPLMEDYADILGIQIRNQVPFFATKEEPDVREISRALYLIQEVIKGGLKEKGKSPGFHLSLLEAKAKEYVALGNWRAVCALIAVSVYGIILFPNQKNFVDINAIRLFVQRNPVPTLVGDVYYSVHNRNEKRRGGLIRCCAQLLCKWFMGYLPTKGAFVLLDHTVSWATKLMGLRAKDITWTHINEAGRDFICSCGSFPNVPLIGVQGCISYNPTLLKRQRGFAMEVPPLEYEIQDSCYFPVESNRSALEIVSEAWRNIQRKGKIPFGRANSRSFPLFDEWLRRRVELTRLPFPVGDLWYPLIEESRSSVSMEEFLEMKRERDQLHAEKTELEMSVARIQMANQEIKGRMEDQDKRHALVVKRFEIDTAYYCKISQALEVSTKEHDITKEKLAKALRDIEDEKRRQVLVKSQRDTRVRVLIAEWEAKLKIKEAENMKIIAERDHYLAERDHYFRQMKIHQKEIGRLQQENTELRFAVKFTKMVDDVEPSVGPPSV</sequence>
<feature type="domain" description="DUF7745" evidence="2">
    <location>
        <begin position="26"/>
        <end position="365"/>
    </location>
</feature>
<proteinExistence type="predicted"/>